<evidence type="ECO:0000313" key="2">
    <source>
        <dbReference type="Proteomes" id="UP001062165"/>
    </source>
</evidence>
<dbReference type="RefSeq" id="WP_263050098.1">
    <property type="nucleotide sequence ID" value="NZ_CP106735.1"/>
</dbReference>
<dbReference type="InterPro" id="IPR029063">
    <property type="entry name" value="SAM-dependent_MTases_sf"/>
</dbReference>
<evidence type="ECO:0000313" key="1">
    <source>
        <dbReference type="EMBL" id="UXX78352.1"/>
    </source>
</evidence>
<dbReference type="Pfam" id="PF13489">
    <property type="entry name" value="Methyltransf_23"/>
    <property type="match status" value="1"/>
</dbReference>
<keyword evidence="2" id="KW-1185">Reference proteome</keyword>
<accession>A0ABY6CWR5</accession>
<dbReference type="PANTHER" id="PTHR43861">
    <property type="entry name" value="TRANS-ACONITATE 2-METHYLTRANSFERASE-RELATED"/>
    <property type="match status" value="1"/>
</dbReference>
<dbReference type="EMBL" id="CP106735">
    <property type="protein sequence ID" value="UXX78352.1"/>
    <property type="molecule type" value="Genomic_DNA"/>
</dbReference>
<proteinExistence type="predicted"/>
<name>A0ABY6CWR5_9BACT</name>
<keyword evidence="1" id="KW-0808">Transferase</keyword>
<organism evidence="1 2">
    <name type="scientific">Reichenbachiella carrageenanivorans</name>
    <dbReference type="NCBI Taxonomy" id="2979869"/>
    <lineage>
        <taxon>Bacteria</taxon>
        <taxon>Pseudomonadati</taxon>
        <taxon>Bacteroidota</taxon>
        <taxon>Cytophagia</taxon>
        <taxon>Cytophagales</taxon>
        <taxon>Reichenbachiellaceae</taxon>
        <taxon>Reichenbachiella</taxon>
    </lineage>
</organism>
<reference evidence="1" key="1">
    <citation type="submission" date="2022-10" db="EMBL/GenBank/DDBJ databases">
        <title>Comparative genomics and taxonomic characterization of three novel marine species of genus Reichenbachiella exhibiting antioxidant and polysaccharide degradation activities.</title>
        <authorList>
            <person name="Muhammad N."/>
            <person name="Lee Y.-J."/>
            <person name="Ko J."/>
            <person name="Kim S.-G."/>
        </authorList>
    </citation>
    <scope>NUCLEOTIDE SEQUENCE</scope>
    <source>
        <strain evidence="1">Wsw4-B4</strain>
    </source>
</reference>
<gene>
    <name evidence="1" type="ORF">N7E81_13395</name>
</gene>
<sequence length="203" mass="22992">MSDKEFWEDFYSNKKGTLEPSSFATYVFEEIKLSGNLVELGCGNGRDSIFFAEQGLEVFGMDQCQSTVSRLSELNKENTRFEVQDFTALGDLGKFDNVYSRFTLHSVSKEQASRTLNWAYGALNDGGKLCIEVRSVNDELCGQGTEVGKDAYVTDHYRRFVRMDEMLEELRGIGFQITYSIESKGLAVYKEEDPSIIRIVATK</sequence>
<dbReference type="Gene3D" id="3.40.50.150">
    <property type="entry name" value="Vaccinia Virus protein VP39"/>
    <property type="match status" value="1"/>
</dbReference>
<dbReference type="CDD" id="cd02440">
    <property type="entry name" value="AdoMet_MTases"/>
    <property type="match status" value="1"/>
</dbReference>
<dbReference type="Proteomes" id="UP001062165">
    <property type="component" value="Chromosome"/>
</dbReference>
<dbReference type="SUPFAM" id="SSF53335">
    <property type="entry name" value="S-adenosyl-L-methionine-dependent methyltransferases"/>
    <property type="match status" value="1"/>
</dbReference>
<protein>
    <submittedName>
        <fullName evidence="1">Methyltransferase domain-containing protein</fullName>
    </submittedName>
</protein>
<dbReference type="GO" id="GO:0032259">
    <property type="term" value="P:methylation"/>
    <property type="evidence" value="ECO:0007669"/>
    <property type="project" value="UniProtKB-KW"/>
</dbReference>
<keyword evidence="1" id="KW-0489">Methyltransferase</keyword>
<dbReference type="GO" id="GO:0008168">
    <property type="term" value="F:methyltransferase activity"/>
    <property type="evidence" value="ECO:0007669"/>
    <property type="project" value="UniProtKB-KW"/>
</dbReference>